<dbReference type="PANTHER" id="PTHR11070">
    <property type="entry name" value="UVRD / RECB / PCRA DNA HELICASE FAMILY MEMBER"/>
    <property type="match status" value="1"/>
</dbReference>
<evidence type="ECO:0000259" key="16">
    <source>
        <dbReference type="PROSITE" id="PS51198"/>
    </source>
</evidence>
<evidence type="ECO:0000259" key="17">
    <source>
        <dbReference type="PROSITE" id="PS51217"/>
    </source>
</evidence>
<dbReference type="Proteomes" id="UP000295468">
    <property type="component" value="Unassembled WGS sequence"/>
</dbReference>
<feature type="binding site" evidence="14">
    <location>
        <begin position="11"/>
        <end position="18"/>
    </location>
    <ligand>
        <name>ATP</name>
        <dbReference type="ChEBI" id="CHEBI:30616"/>
    </ligand>
</feature>
<keyword evidence="3" id="KW-0227">DNA damage</keyword>
<evidence type="ECO:0000256" key="15">
    <source>
        <dbReference type="SAM" id="Coils"/>
    </source>
</evidence>
<evidence type="ECO:0000256" key="5">
    <source>
        <dbReference type="ARBA" id="ARBA00022806"/>
    </source>
</evidence>
<dbReference type="SUPFAM" id="SSF52540">
    <property type="entry name" value="P-loop containing nucleoside triphosphate hydrolases"/>
    <property type="match status" value="1"/>
</dbReference>
<dbReference type="SUPFAM" id="SSF52980">
    <property type="entry name" value="Restriction endonuclease-like"/>
    <property type="match status" value="1"/>
</dbReference>
<keyword evidence="19" id="KW-1185">Reference proteome</keyword>
<dbReference type="PROSITE" id="PS51198">
    <property type="entry name" value="UVRD_HELICASE_ATP_BIND"/>
    <property type="match status" value="1"/>
</dbReference>
<dbReference type="EMBL" id="SNYI01000001">
    <property type="protein sequence ID" value="TDQ32917.1"/>
    <property type="molecule type" value="Genomic_DNA"/>
</dbReference>
<evidence type="ECO:0000256" key="7">
    <source>
        <dbReference type="ARBA" id="ARBA00022840"/>
    </source>
</evidence>
<dbReference type="GO" id="GO:0043138">
    <property type="term" value="F:3'-5' DNA helicase activity"/>
    <property type="evidence" value="ECO:0007669"/>
    <property type="project" value="UniProtKB-EC"/>
</dbReference>
<dbReference type="Pfam" id="PF12705">
    <property type="entry name" value="PDDEXK_1"/>
    <property type="match status" value="1"/>
</dbReference>
<evidence type="ECO:0000256" key="6">
    <source>
        <dbReference type="ARBA" id="ARBA00022839"/>
    </source>
</evidence>
<dbReference type="Pfam" id="PF00580">
    <property type="entry name" value="UvrD-helicase"/>
    <property type="match status" value="1"/>
</dbReference>
<dbReference type="InterPro" id="IPR014016">
    <property type="entry name" value="UvrD-like_ATP-bd"/>
</dbReference>
<dbReference type="GO" id="GO:0005829">
    <property type="term" value="C:cytosol"/>
    <property type="evidence" value="ECO:0007669"/>
    <property type="project" value="TreeGrafter"/>
</dbReference>
<dbReference type="Gene3D" id="1.10.3170.10">
    <property type="entry name" value="Recbcd, chain B, domain 2"/>
    <property type="match status" value="1"/>
</dbReference>
<feature type="coiled-coil region" evidence="15">
    <location>
        <begin position="211"/>
        <end position="238"/>
    </location>
</feature>
<evidence type="ECO:0000313" key="19">
    <source>
        <dbReference type="Proteomes" id="UP000295468"/>
    </source>
</evidence>
<accession>A0A4R6TRH4</accession>
<feature type="domain" description="UvrD-like helicase C-terminal" evidence="17">
    <location>
        <begin position="471"/>
        <end position="727"/>
    </location>
</feature>
<dbReference type="PANTHER" id="PTHR11070:SF67">
    <property type="entry name" value="DNA 3'-5' HELICASE"/>
    <property type="match status" value="1"/>
</dbReference>
<evidence type="ECO:0000256" key="12">
    <source>
        <dbReference type="ARBA" id="ARBA00034808"/>
    </source>
</evidence>
<dbReference type="InterPro" id="IPR011604">
    <property type="entry name" value="PDDEXK-like_dom_sf"/>
</dbReference>
<comment type="catalytic activity">
    <reaction evidence="13">
        <text>ATP + H2O = ADP + phosphate + H(+)</text>
        <dbReference type="Rhea" id="RHEA:13065"/>
        <dbReference type="ChEBI" id="CHEBI:15377"/>
        <dbReference type="ChEBI" id="CHEBI:15378"/>
        <dbReference type="ChEBI" id="CHEBI:30616"/>
        <dbReference type="ChEBI" id="CHEBI:43474"/>
        <dbReference type="ChEBI" id="CHEBI:456216"/>
        <dbReference type="EC" id="5.6.2.4"/>
    </reaction>
</comment>
<comment type="caution">
    <text evidence="18">The sequence shown here is derived from an EMBL/GenBank/DDBJ whole genome shotgun (WGS) entry which is preliminary data.</text>
</comment>
<dbReference type="OrthoDB" id="9810135at2"/>
<keyword evidence="4 14" id="KW-0378">Hydrolase</keyword>
<dbReference type="AlphaFoldDB" id="A0A4R6TRH4"/>
<dbReference type="EC" id="5.6.2.4" evidence="12"/>
<dbReference type="InterPro" id="IPR014017">
    <property type="entry name" value="DNA_helicase_UvrD-like_C"/>
</dbReference>
<dbReference type="RefSeq" id="WP_133642942.1">
    <property type="nucleotide sequence ID" value="NZ_SNYI01000001.1"/>
</dbReference>
<gene>
    <name evidence="18" type="ORF">CLV82_0755</name>
</gene>
<dbReference type="GO" id="GO:0004527">
    <property type="term" value="F:exonuclease activity"/>
    <property type="evidence" value="ECO:0007669"/>
    <property type="project" value="UniProtKB-KW"/>
</dbReference>
<evidence type="ECO:0000256" key="9">
    <source>
        <dbReference type="ARBA" id="ARBA00023204"/>
    </source>
</evidence>
<organism evidence="18 19">
    <name type="scientific">Zeaxanthinibacter enoshimensis</name>
    <dbReference type="NCBI Taxonomy" id="392009"/>
    <lineage>
        <taxon>Bacteria</taxon>
        <taxon>Pseudomonadati</taxon>
        <taxon>Bacteroidota</taxon>
        <taxon>Flavobacteriia</taxon>
        <taxon>Flavobacteriales</taxon>
        <taxon>Flavobacteriaceae</taxon>
        <taxon>Zeaxanthinibacter</taxon>
    </lineage>
</organism>
<proteinExistence type="predicted"/>
<dbReference type="InterPro" id="IPR038726">
    <property type="entry name" value="PDDEXK_AddAB-type"/>
</dbReference>
<sequence length="1039" mass="119397">MQDTPYKIFSASAGSGKTSTLVQEYLKIILRPGPPRKFRQILAITFTNKAVTEMKDRILNNLADFGQDPIPSKSSYMFHSLCEQLEMEPQALRERSRRVLKEILHNYAFFDIATIDRFNHRLIRTFARDLQLPQNFEVVLETDLLLDEAVNRLLNKAGKDNRLSAILIDFALEKTEDDKSWNISNDLLKIGKLVFEENHAAELKKLEGKSLEDFLQLKELLQKNKAKAEKDLASLAQLILDSVRAEGLEDTDFSGRYFPVFMEKIASGDLNIDFKAGWKKDFGQKPLYNKSAADSVKSSIDELMPQLERGFEQIKSTFFHRAFLTNLLKHMVPLMVLNSIRKEVEALQKERDQLPISFFNTLISEAIRDQPAPFIYERLGEKYRHYFIDEFQDTSEMQWNNLVPLISNALESKDDQGKPGSLLLVGDAKQAIYRWRGGHAEQFMQLFNKTENPFVAVPSLQEKPTNYRSCREIIRFNNDFFTQTSRILGNPVYESMYLQGNSQQYNRKDGGYVSLQFIQGTEEEHKNDIYCREVKKAIEEVKEKNFSYSDLCILTRTKAQGILLADYLIEEGIPIISSETLLLANHEPVRFLVNLLRHCLAPDEQEISYEILSFLLKDTTEKYTITKRHLDSPGQYLSEYYGFDTAILREATVYDSLEYAVGKFDLAPASDAYITYLLDEALLVEQKTDGSIVTFLEHWDKKKDKLSIVAPESMDAIQIMTVHKAKGLEFPVVLYPFASTGIYPSSGRNETLLWLAVDPGQYHGFTTLLLSQKDEMCHYSPLADQLYREEQQMQEMDAFNLLYVALTRPEQALYIFTEAPAKPKDEVKTYSDLFIYYLKSQGKWDERQTRYDFGTLDPYEESRKITAGDPVPFVYSKKDRPELDIVTTSGMLWDTDRGLALGRGNLLHALLAEVYTPADIEPELEAMLNRGVVDPDAAEQLKELAYSIVRHPRLAAYYKEGPDIKNEMPIITENGLFLRPDRLVLQDGTAVIIDYKTGKKNPGYHEQLYTYADALEAMGYKVLHKIIVYVEDTVRPEFI</sequence>
<keyword evidence="8" id="KW-0238">DNA-binding</keyword>
<reference evidence="18 19" key="1">
    <citation type="submission" date="2019-03" db="EMBL/GenBank/DDBJ databases">
        <title>Genomic Encyclopedia of Archaeal and Bacterial Type Strains, Phase II (KMG-II): from individual species to whole genera.</title>
        <authorList>
            <person name="Goeker M."/>
        </authorList>
    </citation>
    <scope>NUCLEOTIDE SEQUENCE [LARGE SCALE GENOMIC DNA]</scope>
    <source>
        <strain evidence="18 19">DSM 18435</strain>
    </source>
</reference>
<dbReference type="Pfam" id="PF13361">
    <property type="entry name" value="UvrD_C"/>
    <property type="match status" value="2"/>
</dbReference>
<evidence type="ECO:0000256" key="1">
    <source>
        <dbReference type="ARBA" id="ARBA00022722"/>
    </source>
</evidence>
<dbReference type="Gene3D" id="3.40.50.300">
    <property type="entry name" value="P-loop containing nucleotide triphosphate hydrolases"/>
    <property type="match status" value="3"/>
</dbReference>
<keyword evidence="1" id="KW-0540">Nuclease</keyword>
<feature type="domain" description="UvrD-like helicase ATP-binding" evidence="16">
    <location>
        <begin position="1"/>
        <end position="470"/>
    </location>
</feature>
<keyword evidence="15" id="KW-0175">Coiled coil</keyword>
<evidence type="ECO:0000256" key="13">
    <source>
        <dbReference type="ARBA" id="ARBA00048988"/>
    </source>
</evidence>
<dbReference type="GO" id="GO:0005524">
    <property type="term" value="F:ATP binding"/>
    <property type="evidence" value="ECO:0007669"/>
    <property type="project" value="UniProtKB-UniRule"/>
</dbReference>
<dbReference type="InterPro" id="IPR000212">
    <property type="entry name" value="DNA_helicase_UvrD/REP"/>
</dbReference>
<name>A0A4R6TRH4_9FLAO</name>
<dbReference type="Gene3D" id="3.90.320.10">
    <property type="match status" value="1"/>
</dbReference>
<protein>
    <recommendedName>
        <fullName evidence="12">DNA 3'-5' helicase</fullName>
        <ecNumber evidence="12">5.6.2.4</ecNumber>
    </recommendedName>
</protein>
<keyword evidence="7 14" id="KW-0067">ATP-binding</keyword>
<dbReference type="GO" id="GO:0003677">
    <property type="term" value="F:DNA binding"/>
    <property type="evidence" value="ECO:0007669"/>
    <property type="project" value="UniProtKB-KW"/>
</dbReference>
<keyword evidence="5 14" id="KW-0347">Helicase</keyword>
<keyword evidence="2 14" id="KW-0547">Nucleotide-binding</keyword>
<evidence type="ECO:0000256" key="8">
    <source>
        <dbReference type="ARBA" id="ARBA00023125"/>
    </source>
</evidence>
<dbReference type="InterPro" id="IPR011335">
    <property type="entry name" value="Restrct_endonuc-II-like"/>
</dbReference>
<evidence type="ECO:0000256" key="4">
    <source>
        <dbReference type="ARBA" id="ARBA00022801"/>
    </source>
</evidence>
<evidence type="ECO:0000256" key="2">
    <source>
        <dbReference type="ARBA" id="ARBA00022741"/>
    </source>
</evidence>
<evidence type="ECO:0000256" key="11">
    <source>
        <dbReference type="ARBA" id="ARBA00034617"/>
    </source>
</evidence>
<comment type="catalytic activity">
    <reaction evidence="11">
        <text>Couples ATP hydrolysis with the unwinding of duplex DNA by translocating in the 3'-5' direction.</text>
        <dbReference type="EC" id="5.6.2.4"/>
    </reaction>
</comment>
<evidence type="ECO:0000256" key="14">
    <source>
        <dbReference type="PROSITE-ProRule" id="PRU00560"/>
    </source>
</evidence>
<evidence type="ECO:0000256" key="10">
    <source>
        <dbReference type="ARBA" id="ARBA00023235"/>
    </source>
</evidence>
<evidence type="ECO:0000313" key="18">
    <source>
        <dbReference type="EMBL" id="TDQ32917.1"/>
    </source>
</evidence>
<dbReference type="PROSITE" id="PS51217">
    <property type="entry name" value="UVRD_HELICASE_CTER"/>
    <property type="match status" value="1"/>
</dbReference>
<keyword evidence="10" id="KW-0413">Isomerase</keyword>
<evidence type="ECO:0000256" key="3">
    <source>
        <dbReference type="ARBA" id="ARBA00022763"/>
    </source>
</evidence>
<keyword evidence="9" id="KW-0234">DNA repair</keyword>
<dbReference type="InterPro" id="IPR027417">
    <property type="entry name" value="P-loop_NTPase"/>
</dbReference>
<keyword evidence="6 18" id="KW-0269">Exonuclease</keyword>
<dbReference type="GO" id="GO:0000725">
    <property type="term" value="P:recombinational repair"/>
    <property type="evidence" value="ECO:0007669"/>
    <property type="project" value="TreeGrafter"/>
</dbReference>